<dbReference type="RefSeq" id="WP_117488883.1">
    <property type="nucleotide sequence ID" value="NZ_QVIG01000001.1"/>
</dbReference>
<dbReference type="AlphaFoldDB" id="A0A372ZYY5"/>
<organism evidence="2 3">
    <name type="scientific">Kitasatospora xanthocidica</name>
    <dbReference type="NCBI Taxonomy" id="83382"/>
    <lineage>
        <taxon>Bacteria</taxon>
        <taxon>Bacillati</taxon>
        <taxon>Actinomycetota</taxon>
        <taxon>Actinomycetes</taxon>
        <taxon>Kitasatosporales</taxon>
        <taxon>Streptomycetaceae</taxon>
        <taxon>Kitasatospora</taxon>
    </lineage>
</organism>
<evidence type="ECO:0000313" key="2">
    <source>
        <dbReference type="EMBL" id="RGD60724.1"/>
    </source>
</evidence>
<protein>
    <submittedName>
        <fullName evidence="2">Uncharacterized protein</fullName>
    </submittedName>
</protein>
<dbReference type="EMBL" id="QVIG01000001">
    <property type="protein sequence ID" value="RGD60724.1"/>
    <property type="molecule type" value="Genomic_DNA"/>
</dbReference>
<keyword evidence="3" id="KW-1185">Reference proteome</keyword>
<reference evidence="2 3" key="1">
    <citation type="submission" date="2018-08" db="EMBL/GenBank/DDBJ databases">
        <title>Diversity &amp; Physiological Properties of Lignin-Decomposing Actinobacteria from Soil.</title>
        <authorList>
            <person name="Roh S.G."/>
            <person name="Kim S.B."/>
        </authorList>
    </citation>
    <scope>NUCLEOTIDE SEQUENCE [LARGE SCALE GENOMIC DNA]</scope>
    <source>
        <strain evidence="2 3">MMS17-GH009</strain>
    </source>
</reference>
<keyword evidence="1" id="KW-1133">Transmembrane helix</keyword>
<evidence type="ECO:0000256" key="1">
    <source>
        <dbReference type="SAM" id="Phobius"/>
    </source>
</evidence>
<evidence type="ECO:0000313" key="3">
    <source>
        <dbReference type="Proteomes" id="UP000263377"/>
    </source>
</evidence>
<gene>
    <name evidence="2" type="ORF">DR950_25755</name>
</gene>
<feature type="transmembrane region" description="Helical" evidence="1">
    <location>
        <begin position="12"/>
        <end position="36"/>
    </location>
</feature>
<proteinExistence type="predicted"/>
<comment type="caution">
    <text evidence="2">The sequence shown here is derived from an EMBL/GenBank/DDBJ whole genome shotgun (WGS) entry which is preliminary data.</text>
</comment>
<sequence>MSGRHRSADRDLVSDVIAGLWVLGHAVVLGLLSIPIQHAVEADAMDRAGSSASVPDMPPPA</sequence>
<keyword evidence="1" id="KW-0812">Transmembrane</keyword>
<accession>A0A372ZYY5</accession>
<keyword evidence="1" id="KW-0472">Membrane</keyword>
<name>A0A372ZYY5_9ACTN</name>
<dbReference type="Proteomes" id="UP000263377">
    <property type="component" value="Unassembled WGS sequence"/>
</dbReference>